<dbReference type="CDD" id="cd22744">
    <property type="entry name" value="OTU"/>
    <property type="match status" value="1"/>
</dbReference>
<dbReference type="Gene3D" id="3.60.10.10">
    <property type="entry name" value="Endonuclease/exonuclease/phosphatase"/>
    <property type="match status" value="1"/>
</dbReference>
<dbReference type="AlphaFoldDB" id="A0A1Q9D4J5"/>
<proteinExistence type="predicted"/>
<comment type="caution">
    <text evidence="3">The sequence shown here is derived from an EMBL/GenBank/DDBJ whole genome shotgun (WGS) entry which is preliminary data.</text>
</comment>
<keyword evidence="4" id="KW-1185">Reference proteome</keyword>
<dbReference type="InterPro" id="IPR003323">
    <property type="entry name" value="OTU_dom"/>
</dbReference>
<dbReference type="PROSITE" id="PS50802">
    <property type="entry name" value="OTU"/>
    <property type="match status" value="1"/>
</dbReference>
<dbReference type="SUPFAM" id="SSF56219">
    <property type="entry name" value="DNase I-like"/>
    <property type="match status" value="1"/>
</dbReference>
<dbReference type="EMBL" id="LSRX01000727">
    <property type="protein sequence ID" value="OLP90110.1"/>
    <property type="molecule type" value="Genomic_DNA"/>
</dbReference>
<feature type="region of interest" description="Disordered" evidence="1">
    <location>
        <begin position="83"/>
        <end position="147"/>
    </location>
</feature>
<evidence type="ECO:0000256" key="1">
    <source>
        <dbReference type="SAM" id="MobiDB-lite"/>
    </source>
</evidence>
<dbReference type="OrthoDB" id="408245at2759"/>
<sequence length="1251" mass="136763">MRGGGGNTAQAKRQEQALLGVLSEVLARFSKDRPTPAEHTQHAGSDVDSLLIGALQRLLERAHKNPVGLLDRLSNLVKVAREGRLEAPGPKKSNHARPNPTSKGVGKSETVGPKGPSRTFAQVAGEAKGKGKGKSKGGSASHASAPSLPLGAKKVELERSCWGGRLTEWSVVVDALEKGQAPPGQATYAPSKDKAEEARALAAAHGLKLEFACCVMDFGAVESSSPFVAVSLPCRCDGKLEFRKFGLLPLGEKLPMHPGSLVKTLDSKDLPAKKELVALRLFVPKCYVSDDKWKSFKAQPKAGVDEWRGEIPVHSTYGWNENTHKNFKGDTEIFLTGYIKVEQKHLDACLKLSGRHAVFVERLAKEQACRPNVAWYDRGQKTFAEYFAWLRDESKSKSCPLAFRVGGGNNLGLRVQKLQDARTLGVWRVSGVPEEWTAEELNQVLVKADWKDIEVIAPPQKRAQPWLIRAKAPASLVGVVAAVEWSDGFLLLQRAPQRKPQDVSSTRLIQTKAPPKVVLQTVEPLVATEGEPSGEVAVTQLDAGGDVSMSPPPSTAAVKRDGSPKPTSKSKKQNAGLSPETKRGLNKDFDVLETGGQGSCGYSSLAVGAALMRGSKLEDLQGHFASMATTLRVQIAQHVATHEADYRPDFAPDLEATEGADDGEPPKTWTDWVASLSRPRRWICQLTLKAGARRLGIKLVVVQKNNDGTWGSPVVMGRSQKREHPVVLGYSEVEKHYVLLIPKEGKASIPPAWLQVQQSDAISLSQESLRGSGKRGFDAANSVGSRTPVKKNAVRSSGVPWLPDHTPSAASSSSSSFKRPRLLSSRVSADELEDSSAWLPASTPGAASPVASSKRKKKAGVVLTPTKHTVSKHWLPADTPKSVNTSVASAPGTLRMRWARFREGGDEQLKETRFNERELEAYRRAAKKKGFKLFYTFGRPTTDGHGHRRERGGLCFLVDKRLQARLVASKQGDESQFLGLMLEDWFLGNCYAPPLQSQAVHPQHELCELFEEVLVESCVDGRWLLMGDFNEEPGNSCVAEVLEAHGGQTLRVRRGTRWDSQREVDWFVSNSASLVGVPAWEEVHIADHLLLNCVISCRDKDLNVGYLKMGPSWRRPASIGRKEWCELLEASFEKCVGRHDLLNMLVGSIDVDVEWSGFMSLLDELMRCAFARVRDFEVTETEARVVDASLRRLETKGQVGLCVLSYKGYKRSVALGATVSPAWFQTSKNSCGEVDGDLSLVDLAVLAWLSF</sequence>
<protein>
    <recommendedName>
        <fullName evidence="2">OTU domain-containing protein</fullName>
    </recommendedName>
</protein>
<dbReference type="InterPro" id="IPR036691">
    <property type="entry name" value="Endo/exonu/phosph_ase_sf"/>
</dbReference>
<evidence type="ECO:0000313" key="4">
    <source>
        <dbReference type="Proteomes" id="UP000186817"/>
    </source>
</evidence>
<reference evidence="3 4" key="1">
    <citation type="submission" date="2016-02" db="EMBL/GenBank/DDBJ databases">
        <title>Genome analysis of coral dinoflagellate symbionts highlights evolutionary adaptations to a symbiotic lifestyle.</title>
        <authorList>
            <person name="Aranda M."/>
            <person name="Li Y."/>
            <person name="Liew Y.J."/>
            <person name="Baumgarten S."/>
            <person name="Simakov O."/>
            <person name="Wilson M."/>
            <person name="Piel J."/>
            <person name="Ashoor H."/>
            <person name="Bougouffa S."/>
            <person name="Bajic V.B."/>
            <person name="Ryu T."/>
            <person name="Ravasi T."/>
            <person name="Bayer T."/>
            <person name="Micklem G."/>
            <person name="Kim H."/>
            <person name="Bhak J."/>
            <person name="Lajeunesse T.C."/>
            <person name="Voolstra C.R."/>
        </authorList>
    </citation>
    <scope>NUCLEOTIDE SEQUENCE [LARGE SCALE GENOMIC DNA]</scope>
    <source>
        <strain evidence="3 4">CCMP2467</strain>
    </source>
</reference>
<feature type="region of interest" description="Disordered" evidence="1">
    <location>
        <begin position="834"/>
        <end position="855"/>
    </location>
</feature>
<feature type="region of interest" description="Disordered" evidence="1">
    <location>
        <begin position="765"/>
        <end position="820"/>
    </location>
</feature>
<feature type="region of interest" description="Disordered" evidence="1">
    <location>
        <begin position="542"/>
        <end position="585"/>
    </location>
</feature>
<name>A0A1Q9D4J5_SYMMI</name>
<dbReference type="Proteomes" id="UP000186817">
    <property type="component" value="Unassembled WGS sequence"/>
</dbReference>
<evidence type="ECO:0000313" key="3">
    <source>
        <dbReference type="EMBL" id="OLP90110.1"/>
    </source>
</evidence>
<dbReference type="Gene3D" id="3.90.70.80">
    <property type="match status" value="1"/>
</dbReference>
<feature type="domain" description="OTU" evidence="2">
    <location>
        <begin position="589"/>
        <end position="743"/>
    </location>
</feature>
<evidence type="ECO:0000259" key="2">
    <source>
        <dbReference type="PROSITE" id="PS50802"/>
    </source>
</evidence>
<feature type="compositionally biased region" description="Low complexity" evidence="1">
    <location>
        <begin position="137"/>
        <end position="147"/>
    </location>
</feature>
<gene>
    <name evidence="3" type="ORF">AK812_SmicGene28336</name>
</gene>
<organism evidence="3 4">
    <name type="scientific">Symbiodinium microadriaticum</name>
    <name type="common">Dinoflagellate</name>
    <name type="synonym">Zooxanthella microadriatica</name>
    <dbReference type="NCBI Taxonomy" id="2951"/>
    <lineage>
        <taxon>Eukaryota</taxon>
        <taxon>Sar</taxon>
        <taxon>Alveolata</taxon>
        <taxon>Dinophyceae</taxon>
        <taxon>Suessiales</taxon>
        <taxon>Symbiodiniaceae</taxon>
        <taxon>Symbiodinium</taxon>
    </lineage>
</organism>
<accession>A0A1Q9D4J5</accession>